<proteinExistence type="predicted"/>
<keyword evidence="7" id="KW-1185">Reference proteome</keyword>
<dbReference type="SUPFAM" id="SSF117281">
    <property type="entry name" value="Kelch motif"/>
    <property type="match status" value="1"/>
</dbReference>
<feature type="compositionally biased region" description="Basic and acidic residues" evidence="3">
    <location>
        <begin position="428"/>
        <end position="441"/>
    </location>
</feature>
<evidence type="ECO:0000313" key="7">
    <source>
        <dbReference type="Proteomes" id="UP000078512"/>
    </source>
</evidence>
<dbReference type="SMART" id="SM00612">
    <property type="entry name" value="Kelch"/>
    <property type="match status" value="2"/>
</dbReference>
<feature type="region of interest" description="Disordered" evidence="3">
    <location>
        <begin position="409"/>
        <end position="446"/>
    </location>
</feature>
<gene>
    <name evidence="6" type="ORF">K457DRAFT_12935</name>
</gene>
<dbReference type="Proteomes" id="UP000078512">
    <property type="component" value="Unassembled WGS sequence"/>
</dbReference>
<feature type="region of interest" description="Disordered" evidence="3">
    <location>
        <begin position="572"/>
        <end position="632"/>
    </location>
</feature>
<organism evidence="6 7">
    <name type="scientific">Linnemannia elongata AG-77</name>
    <dbReference type="NCBI Taxonomy" id="1314771"/>
    <lineage>
        <taxon>Eukaryota</taxon>
        <taxon>Fungi</taxon>
        <taxon>Fungi incertae sedis</taxon>
        <taxon>Mucoromycota</taxon>
        <taxon>Mortierellomycotina</taxon>
        <taxon>Mortierellomycetes</taxon>
        <taxon>Mortierellales</taxon>
        <taxon>Mortierellaceae</taxon>
        <taxon>Linnemannia</taxon>
    </lineage>
</organism>
<evidence type="ECO:0000256" key="2">
    <source>
        <dbReference type="ARBA" id="ARBA00022737"/>
    </source>
</evidence>
<dbReference type="AlphaFoldDB" id="A0A197KDX8"/>
<dbReference type="InterPro" id="IPR006652">
    <property type="entry name" value="Kelch_1"/>
</dbReference>
<name>A0A197KDX8_9FUNG</name>
<accession>A0A197KDX8</accession>
<keyword evidence="4" id="KW-0472">Membrane</keyword>
<dbReference type="EMBL" id="KV442013">
    <property type="protein sequence ID" value="OAQ35710.1"/>
    <property type="molecule type" value="Genomic_DNA"/>
</dbReference>
<feature type="chain" id="PRO_5008276818" evidence="5">
    <location>
        <begin position="46"/>
        <end position="632"/>
    </location>
</feature>
<evidence type="ECO:0000256" key="5">
    <source>
        <dbReference type="SAM" id="SignalP"/>
    </source>
</evidence>
<protein>
    <submittedName>
        <fullName evidence="6">Galactose oxidase</fullName>
    </submittedName>
</protein>
<dbReference type="OrthoDB" id="10251809at2759"/>
<keyword evidence="4" id="KW-0812">Transmembrane</keyword>
<reference evidence="6 7" key="1">
    <citation type="submission" date="2016-05" db="EMBL/GenBank/DDBJ databases">
        <title>Genome sequencing reveals origins of a unique bacterial endosymbiosis in the earliest lineages of terrestrial Fungi.</title>
        <authorList>
            <consortium name="DOE Joint Genome Institute"/>
            <person name="Uehling J."/>
            <person name="Gryganskyi A."/>
            <person name="Hameed K."/>
            <person name="Tschaplinski T."/>
            <person name="Misztal P."/>
            <person name="Wu S."/>
            <person name="Desiro A."/>
            <person name="Vande Pol N."/>
            <person name="Du Z.-Y."/>
            <person name="Zienkiewicz A."/>
            <person name="Zienkiewicz K."/>
            <person name="Morin E."/>
            <person name="Tisserant E."/>
            <person name="Splivallo R."/>
            <person name="Hainaut M."/>
            <person name="Henrissat B."/>
            <person name="Ohm R."/>
            <person name="Kuo A."/>
            <person name="Yan J."/>
            <person name="Lipzen A."/>
            <person name="Nolan M."/>
            <person name="Labutti K."/>
            <person name="Barry K."/>
            <person name="Goldstein A."/>
            <person name="Labbe J."/>
            <person name="Schadt C."/>
            <person name="Tuskan G."/>
            <person name="Grigoriev I."/>
            <person name="Martin F."/>
            <person name="Vilgalys R."/>
            <person name="Bonito G."/>
        </authorList>
    </citation>
    <scope>NUCLEOTIDE SEQUENCE [LARGE SCALE GENOMIC DNA]</scope>
    <source>
        <strain evidence="6 7">AG-77</strain>
    </source>
</reference>
<evidence type="ECO:0000256" key="4">
    <source>
        <dbReference type="SAM" id="Phobius"/>
    </source>
</evidence>
<dbReference type="PANTHER" id="PTHR46093">
    <property type="entry name" value="ACYL-COA-BINDING DOMAIN-CONTAINING PROTEIN 5"/>
    <property type="match status" value="1"/>
</dbReference>
<keyword evidence="1" id="KW-0880">Kelch repeat</keyword>
<evidence type="ECO:0000313" key="6">
    <source>
        <dbReference type="EMBL" id="OAQ35710.1"/>
    </source>
</evidence>
<dbReference type="STRING" id="1314771.A0A197KDX8"/>
<dbReference type="PANTHER" id="PTHR46093:SF18">
    <property type="entry name" value="FIBRONECTIN TYPE-III DOMAIN-CONTAINING PROTEIN"/>
    <property type="match status" value="1"/>
</dbReference>
<sequence length="632" mass="67132">MEPHITPTSHKRSNTKPRKPYRLLAVTSTLLLLSLLSSVPTPALAQTGFPVGTRRVGFATLDDVLYIQGGFDTDTSNQFVSLDLSTSWPTSSPAWTLLKDGQLTSHHTLAPISAGSNGGAKGSIISMGGMPSRSGPPTFLTMYDVNSASWVNAPNSIRPPYPALEGHAAVSDPNTGLIYMIGGFNGTTSNFLYNSLSVYDPKSTKFVSQQAGTAANSLTDVGAVWLTARNSILAFGGSRAPPALTNAVGNDIQEYDVTAKVWKTMSTSGDVPPARLDHCMAASDDGSKIVLYGGTLDGDTYYNTIYILDVKSGKWKQGTSSPTARTRMACSFHSYQFIAWGGSSGGPRTTMLNNVPAVYDLNSDKWVDSYDVNNTEKKTNIGAIVGGLAAVAVVGGAIAFLMVRKRKQRRRERDEAYKSDSLAANMASREDDHNIKVEAPDSPRMNYGNQYPLNKMENSVTSPSQQQLYPAYRVQSPAVAYQQFGGDHAGYVGSPYPQYNGAFGPGGEYGPDQYGAYPSHIQQQNPFMSPEDYHSHATVGGVASSASSGSSNPFTNAANAAATPIFSSASAVGSPAAGYQNTPRITPAHDPFQTIPSSPWNGTYPSPGARAPQVIPESATTSSSYVPPPPPL</sequence>
<evidence type="ECO:0000256" key="3">
    <source>
        <dbReference type="SAM" id="MobiDB-lite"/>
    </source>
</evidence>
<keyword evidence="5" id="KW-0732">Signal</keyword>
<feature type="signal peptide" evidence="5">
    <location>
        <begin position="1"/>
        <end position="45"/>
    </location>
</feature>
<dbReference type="Pfam" id="PF24681">
    <property type="entry name" value="Kelch_KLHDC2_KLHL20_DRC7"/>
    <property type="match status" value="1"/>
</dbReference>
<feature type="transmembrane region" description="Helical" evidence="4">
    <location>
        <begin position="381"/>
        <end position="403"/>
    </location>
</feature>
<dbReference type="Gene3D" id="2.120.10.80">
    <property type="entry name" value="Kelch-type beta propeller"/>
    <property type="match status" value="2"/>
</dbReference>
<feature type="compositionally biased region" description="Polar residues" evidence="3">
    <location>
        <begin position="594"/>
        <end position="604"/>
    </location>
</feature>
<keyword evidence="4" id="KW-1133">Transmembrane helix</keyword>
<evidence type="ECO:0000256" key="1">
    <source>
        <dbReference type="ARBA" id="ARBA00022441"/>
    </source>
</evidence>
<keyword evidence="2" id="KW-0677">Repeat</keyword>
<dbReference type="InterPro" id="IPR015915">
    <property type="entry name" value="Kelch-typ_b-propeller"/>
</dbReference>